<dbReference type="AntiFam" id="ANF00029">
    <property type="entry name" value="Antisense to 16S rRNA"/>
</dbReference>
<dbReference type="EMBL" id="VIBQ01000045">
    <property type="protein sequence ID" value="KAB8477467.1"/>
    <property type="molecule type" value="Genomic_DNA"/>
</dbReference>
<dbReference type="Proteomes" id="UP000327013">
    <property type="component" value="Unassembled WGS sequence"/>
</dbReference>
<keyword evidence="3" id="KW-1185">Reference proteome</keyword>
<evidence type="ECO:0000313" key="3">
    <source>
        <dbReference type="Proteomes" id="UP000327013"/>
    </source>
</evidence>
<comment type="caution">
    <text evidence="2">The sequence shown here is derived from an EMBL/GenBank/DDBJ whole genome shotgun (WGS) entry which is preliminary data.</text>
</comment>
<organism evidence="2 3">
    <name type="scientific">Carpinus fangiana</name>
    <dbReference type="NCBI Taxonomy" id="176857"/>
    <lineage>
        <taxon>Eukaryota</taxon>
        <taxon>Viridiplantae</taxon>
        <taxon>Streptophyta</taxon>
        <taxon>Embryophyta</taxon>
        <taxon>Tracheophyta</taxon>
        <taxon>Spermatophyta</taxon>
        <taxon>Magnoliopsida</taxon>
        <taxon>eudicotyledons</taxon>
        <taxon>Gunneridae</taxon>
        <taxon>Pentapetalae</taxon>
        <taxon>rosids</taxon>
        <taxon>fabids</taxon>
        <taxon>Fagales</taxon>
        <taxon>Betulaceae</taxon>
        <taxon>Carpinus</taxon>
    </lineage>
</organism>
<dbReference type="AlphaFoldDB" id="A0A5N6L0Q1"/>
<name>A0A5N6L0Q1_9ROSI</name>
<evidence type="ECO:0000313" key="2">
    <source>
        <dbReference type="EMBL" id="KAB8477467.1"/>
    </source>
</evidence>
<feature type="region of interest" description="Disordered" evidence="1">
    <location>
        <begin position="1"/>
        <end position="48"/>
    </location>
</feature>
<reference evidence="2 3" key="1">
    <citation type="submission" date="2019-06" db="EMBL/GenBank/DDBJ databases">
        <title>A chromosomal-level reference genome of Carpinus fangiana (Coryloideae, Betulaceae).</title>
        <authorList>
            <person name="Yang X."/>
            <person name="Wang Z."/>
            <person name="Zhang L."/>
            <person name="Hao G."/>
            <person name="Liu J."/>
            <person name="Yang Y."/>
        </authorList>
    </citation>
    <scope>NUCLEOTIDE SEQUENCE [LARGE SCALE GENOMIC DNA]</scope>
    <source>
        <strain evidence="2">Cfa_2016G</strain>
        <tissue evidence="2">Leaf</tissue>
    </source>
</reference>
<sequence length="74" mass="7712">MENLPLSIGGGGSGAGPSQRPLIDLNLSPAPEPEPALPSELSEEEKEVIQPHLPVRLPCYDFTPVTSPALPSLG</sequence>
<evidence type="ECO:0000256" key="1">
    <source>
        <dbReference type="SAM" id="MobiDB-lite"/>
    </source>
</evidence>
<accession>A0A5N6L0Q1</accession>
<protein>
    <submittedName>
        <fullName evidence="2">Uncharacterized protein</fullName>
    </submittedName>
</protein>
<gene>
    <name evidence="2" type="ORF">FH972_025333</name>
</gene>
<proteinExistence type="predicted"/>